<organism evidence="9 10">
    <name type="scientific">Halioglobus japonicus</name>
    <dbReference type="NCBI Taxonomy" id="930805"/>
    <lineage>
        <taxon>Bacteria</taxon>
        <taxon>Pseudomonadati</taxon>
        <taxon>Pseudomonadota</taxon>
        <taxon>Gammaproteobacteria</taxon>
        <taxon>Cellvibrionales</taxon>
        <taxon>Halieaceae</taxon>
        <taxon>Halioglobus</taxon>
    </lineage>
</organism>
<evidence type="ECO:0000256" key="3">
    <source>
        <dbReference type="ARBA" id="ARBA00022679"/>
    </source>
</evidence>
<gene>
    <name evidence="7 9" type="primary">lpxD</name>
    <name evidence="9" type="ORF">C0029_07800</name>
</gene>
<keyword evidence="5 7" id="KW-0443">Lipid metabolism</keyword>
<comment type="subunit">
    <text evidence="7">Homotrimer.</text>
</comment>
<evidence type="ECO:0000256" key="6">
    <source>
        <dbReference type="ARBA" id="ARBA00023315"/>
    </source>
</evidence>
<keyword evidence="2 7" id="KW-0441">Lipid A biosynthesis</keyword>
<evidence type="ECO:0000313" key="9">
    <source>
        <dbReference type="EMBL" id="PLW86321.1"/>
    </source>
</evidence>
<evidence type="ECO:0000256" key="4">
    <source>
        <dbReference type="ARBA" id="ARBA00022737"/>
    </source>
</evidence>
<evidence type="ECO:0000313" key="10">
    <source>
        <dbReference type="Proteomes" id="UP000235162"/>
    </source>
</evidence>
<comment type="function">
    <text evidence="7">Catalyzes the N-acylation of UDP-3-O-acylglucosamine using 3-hydroxyacyl-ACP as the acyl donor. Is involved in the biosynthesis of lipid A, a phosphorylated glycolipid that anchors the lipopolysaccharide to the outer membrane of the cell.</text>
</comment>
<dbReference type="GO" id="GO:0103118">
    <property type="term" value="F:UDP-3-O-[(3R)-3-hydroxyacyl]-glucosamine N-acyltransferase activity"/>
    <property type="evidence" value="ECO:0007669"/>
    <property type="project" value="UniProtKB-EC"/>
</dbReference>
<dbReference type="EMBL" id="PKUR01000002">
    <property type="protein sequence ID" value="PLW86321.1"/>
    <property type="molecule type" value="Genomic_DNA"/>
</dbReference>
<name>A0AAP8MEF5_9GAMM</name>
<dbReference type="HAMAP" id="MF_00523">
    <property type="entry name" value="LpxD"/>
    <property type="match status" value="1"/>
</dbReference>
<comment type="pathway">
    <text evidence="7">Bacterial outer membrane biogenesis; LPS lipid A biosynthesis.</text>
</comment>
<dbReference type="Gene3D" id="1.20.5.170">
    <property type="match status" value="1"/>
</dbReference>
<evidence type="ECO:0000256" key="7">
    <source>
        <dbReference type="HAMAP-Rule" id="MF_00523"/>
    </source>
</evidence>
<dbReference type="PANTHER" id="PTHR43378:SF2">
    <property type="entry name" value="UDP-3-O-ACYLGLUCOSAMINE N-ACYLTRANSFERASE 1, MITOCHONDRIAL-RELATED"/>
    <property type="match status" value="1"/>
</dbReference>
<sequence length="333" mass="34302">MTLGELAEQLGLTLSGDPQRPVSGLGTLANAGPEEVTFLANPKFLSQLEKTRAAAVILRADMVEACPVGSLAAEDPYLSYARATALFDGAPAVPEGVHPSATVAAEANIGEGASIGPNAVVETGADIGAGVSIGANVVVGQNCRIGAGSALMPGVVLYHDVHLGERCLIHSQTVIGSDGFGFAPCKAGWQKIHQLGGVRIGNDVEIGAGVTIDRGALEHTVLEDGVIIDNQVHIAHNCRIGKNTAIAGCTGMAGSSIIGANCTLAGMVGVAGHLEICDNVHVTGMSMVSKSITEPGSYSSGTPMMPSRDWRRSAVRFSQLERIYQRLASLEDK</sequence>
<keyword evidence="3 7" id="KW-0808">Transferase</keyword>
<accession>A0AAP8MEF5</accession>
<dbReference type="CDD" id="cd03352">
    <property type="entry name" value="LbH_LpxD"/>
    <property type="match status" value="1"/>
</dbReference>
<dbReference type="GO" id="GO:0016020">
    <property type="term" value="C:membrane"/>
    <property type="evidence" value="ECO:0007669"/>
    <property type="project" value="GOC"/>
</dbReference>
<evidence type="ECO:0000256" key="1">
    <source>
        <dbReference type="ARBA" id="ARBA00022516"/>
    </source>
</evidence>
<feature type="domain" description="UDP-3-O-[3-hydroxymyristoyl] glucosamine N-acyltransferase non-repeat region" evidence="8">
    <location>
        <begin position="20"/>
        <end position="86"/>
    </location>
</feature>
<reference evidence="9 10" key="1">
    <citation type="submission" date="2018-01" db="EMBL/GenBank/DDBJ databases">
        <title>The draft genome sequence of Halioglobus japonicus S1-36.</title>
        <authorList>
            <person name="Du Z.-J."/>
            <person name="Shi M.-J."/>
        </authorList>
    </citation>
    <scope>NUCLEOTIDE SEQUENCE [LARGE SCALE GENOMIC DNA]</scope>
    <source>
        <strain evidence="9 10">S1-36</strain>
    </source>
</reference>
<dbReference type="Gene3D" id="2.160.10.10">
    <property type="entry name" value="Hexapeptide repeat proteins"/>
    <property type="match status" value="1"/>
</dbReference>
<dbReference type="Pfam" id="PF14602">
    <property type="entry name" value="Hexapep_2"/>
    <property type="match status" value="1"/>
</dbReference>
<dbReference type="PANTHER" id="PTHR43378">
    <property type="entry name" value="UDP-3-O-ACYLGLUCOSAMINE N-ACYLTRANSFERASE"/>
    <property type="match status" value="1"/>
</dbReference>
<dbReference type="Gene3D" id="3.40.1390.10">
    <property type="entry name" value="MurE/MurF, N-terminal domain"/>
    <property type="match status" value="1"/>
</dbReference>
<comment type="similarity">
    <text evidence="7">Belongs to the transferase hexapeptide repeat family. LpxD subfamily.</text>
</comment>
<dbReference type="AlphaFoldDB" id="A0AAP8MEF5"/>
<dbReference type="KEGG" id="hja:BST95_08755"/>
<dbReference type="InterPro" id="IPR018357">
    <property type="entry name" value="Hexapep_transf_CS"/>
</dbReference>
<evidence type="ECO:0000256" key="2">
    <source>
        <dbReference type="ARBA" id="ARBA00022556"/>
    </source>
</evidence>
<feature type="active site" description="Proton acceptor" evidence="7">
    <location>
        <position position="236"/>
    </location>
</feature>
<dbReference type="NCBIfam" id="NF002060">
    <property type="entry name" value="PRK00892.1"/>
    <property type="match status" value="1"/>
</dbReference>
<dbReference type="GO" id="GO:0016410">
    <property type="term" value="F:N-acyltransferase activity"/>
    <property type="evidence" value="ECO:0007669"/>
    <property type="project" value="InterPro"/>
</dbReference>
<dbReference type="PROSITE" id="PS00101">
    <property type="entry name" value="HEXAPEP_TRANSFERASES"/>
    <property type="match status" value="2"/>
</dbReference>
<evidence type="ECO:0000259" key="8">
    <source>
        <dbReference type="Pfam" id="PF04613"/>
    </source>
</evidence>
<evidence type="ECO:0000256" key="5">
    <source>
        <dbReference type="ARBA" id="ARBA00023098"/>
    </source>
</evidence>
<dbReference type="Proteomes" id="UP000235162">
    <property type="component" value="Unassembled WGS sequence"/>
</dbReference>
<dbReference type="InterPro" id="IPR020573">
    <property type="entry name" value="UDP_GlcNAc_AcTrfase_non-rep"/>
</dbReference>
<keyword evidence="1 7" id="KW-0444">Lipid biosynthesis</keyword>
<dbReference type="Pfam" id="PF00132">
    <property type="entry name" value="Hexapep"/>
    <property type="match status" value="3"/>
</dbReference>
<dbReference type="GO" id="GO:0009245">
    <property type="term" value="P:lipid A biosynthetic process"/>
    <property type="evidence" value="ECO:0007669"/>
    <property type="project" value="UniProtKB-UniRule"/>
</dbReference>
<dbReference type="InterPro" id="IPR011004">
    <property type="entry name" value="Trimer_LpxA-like_sf"/>
</dbReference>
<comment type="caution">
    <text evidence="9">The sequence shown here is derived from an EMBL/GenBank/DDBJ whole genome shotgun (WGS) entry which is preliminary data.</text>
</comment>
<dbReference type="InterPro" id="IPR001451">
    <property type="entry name" value="Hexapep"/>
</dbReference>
<dbReference type="Pfam" id="PF04613">
    <property type="entry name" value="LpxD"/>
    <property type="match status" value="1"/>
</dbReference>
<keyword evidence="4 7" id="KW-0677">Repeat</keyword>
<protein>
    <recommendedName>
        <fullName evidence="7">UDP-3-O-acylglucosamine N-acyltransferase</fullName>
        <ecNumber evidence="7">2.3.1.191</ecNumber>
    </recommendedName>
</protein>
<dbReference type="RefSeq" id="WP_084198935.1">
    <property type="nucleotide sequence ID" value="NZ_BMYL01000002.1"/>
</dbReference>
<dbReference type="NCBIfam" id="TIGR01853">
    <property type="entry name" value="lipid_A_lpxD"/>
    <property type="match status" value="1"/>
</dbReference>
<proteinExistence type="inferred from homology"/>
<dbReference type="SUPFAM" id="SSF51161">
    <property type="entry name" value="Trimeric LpxA-like enzymes"/>
    <property type="match status" value="1"/>
</dbReference>
<comment type="catalytic activity">
    <reaction evidence="7">
        <text>a UDP-3-O-[(3R)-3-hydroxyacyl]-alpha-D-glucosamine + a (3R)-hydroxyacyl-[ACP] = a UDP-2-N,3-O-bis[(3R)-3-hydroxyacyl]-alpha-D-glucosamine + holo-[ACP] + H(+)</text>
        <dbReference type="Rhea" id="RHEA:53836"/>
        <dbReference type="Rhea" id="RHEA-COMP:9685"/>
        <dbReference type="Rhea" id="RHEA-COMP:9945"/>
        <dbReference type="ChEBI" id="CHEBI:15378"/>
        <dbReference type="ChEBI" id="CHEBI:64479"/>
        <dbReference type="ChEBI" id="CHEBI:78827"/>
        <dbReference type="ChEBI" id="CHEBI:137740"/>
        <dbReference type="ChEBI" id="CHEBI:137748"/>
        <dbReference type="EC" id="2.3.1.191"/>
    </reaction>
</comment>
<dbReference type="InterPro" id="IPR007691">
    <property type="entry name" value="LpxD"/>
</dbReference>
<keyword evidence="10" id="KW-1185">Reference proteome</keyword>
<keyword evidence="6 7" id="KW-0012">Acyltransferase</keyword>
<dbReference type="EC" id="2.3.1.191" evidence="7"/>